<evidence type="ECO:0000256" key="1">
    <source>
        <dbReference type="ARBA" id="ARBA00022801"/>
    </source>
</evidence>
<dbReference type="InterPro" id="IPR009164">
    <property type="entry name" value="FBPtase_class3"/>
</dbReference>
<evidence type="ECO:0000313" key="5">
    <source>
        <dbReference type="EMBL" id="MBC5786463.1"/>
    </source>
</evidence>
<evidence type="ECO:0000313" key="6">
    <source>
        <dbReference type="Proteomes" id="UP000649151"/>
    </source>
</evidence>
<evidence type="ECO:0000256" key="4">
    <source>
        <dbReference type="HAMAP-Rule" id="MF_01854"/>
    </source>
</evidence>
<comment type="similarity">
    <text evidence="4">Belongs to the FBPase class 3 family.</text>
</comment>
<dbReference type="Proteomes" id="UP000649151">
    <property type="component" value="Unassembled WGS sequence"/>
</dbReference>
<dbReference type="EMBL" id="JACOQK010000001">
    <property type="protein sequence ID" value="MBC5786463.1"/>
    <property type="molecule type" value="Genomic_DNA"/>
</dbReference>
<evidence type="ECO:0000256" key="3">
    <source>
        <dbReference type="ARBA" id="ARBA00023277"/>
    </source>
</evidence>
<keyword evidence="2 4" id="KW-0464">Manganese</keyword>
<protein>
    <recommendedName>
        <fullName evidence="4">Fructose-1,6-bisphosphatase class 3</fullName>
        <shortName evidence="4">FBPase class 3</shortName>
        <ecNumber evidence="4">3.1.3.11</ecNumber>
    </recommendedName>
    <alternativeName>
        <fullName evidence="4">D-fructose-1,6-bisphosphate 1-phosphohydrolase class 3</fullName>
    </alternativeName>
</protein>
<dbReference type="Gene3D" id="3.60.21.10">
    <property type="match status" value="1"/>
</dbReference>
<organism evidence="5 6">
    <name type="scientific">Clostridium facile</name>
    <dbReference type="NCBI Taxonomy" id="2763035"/>
    <lineage>
        <taxon>Bacteria</taxon>
        <taxon>Bacillati</taxon>
        <taxon>Bacillota</taxon>
        <taxon>Clostridia</taxon>
        <taxon>Eubacteriales</taxon>
        <taxon>Clostridiaceae</taxon>
        <taxon>Clostridium</taxon>
    </lineage>
</organism>
<comment type="caution">
    <text evidence="5">The sequence shown here is derived from an EMBL/GenBank/DDBJ whole genome shotgun (WGS) entry which is preliminary data.</text>
</comment>
<comment type="catalytic activity">
    <reaction evidence="4">
        <text>beta-D-fructose 1,6-bisphosphate + H2O = beta-D-fructose 6-phosphate + phosphate</text>
        <dbReference type="Rhea" id="RHEA:11064"/>
        <dbReference type="ChEBI" id="CHEBI:15377"/>
        <dbReference type="ChEBI" id="CHEBI:32966"/>
        <dbReference type="ChEBI" id="CHEBI:43474"/>
        <dbReference type="ChEBI" id="CHEBI:57634"/>
        <dbReference type="EC" id="3.1.3.11"/>
    </reaction>
</comment>
<gene>
    <name evidence="4" type="primary">fbp</name>
    <name evidence="5" type="ORF">H8Z77_00260</name>
</gene>
<keyword evidence="3 4" id="KW-0119">Carbohydrate metabolism</keyword>
<dbReference type="EC" id="3.1.3.11" evidence="4"/>
<dbReference type="InterPro" id="IPR029052">
    <property type="entry name" value="Metallo-depent_PP-like"/>
</dbReference>
<keyword evidence="6" id="KW-1185">Reference proteome</keyword>
<dbReference type="Pfam" id="PF06874">
    <property type="entry name" value="FBPase_2"/>
    <property type="match status" value="1"/>
</dbReference>
<evidence type="ECO:0000256" key="2">
    <source>
        <dbReference type="ARBA" id="ARBA00023211"/>
    </source>
</evidence>
<keyword evidence="1 4" id="KW-0378">Hydrolase</keyword>
<comment type="cofactor">
    <cofactor evidence="4">
        <name>Mn(2+)</name>
        <dbReference type="ChEBI" id="CHEBI:29035"/>
    </cofactor>
</comment>
<sequence length="662" mass="76288">MSYLTDEVKKNRKYLDLLSKEYPTIQSVCTEIINLRAIINLPKGTEHFMSDLHGEHEAFKHILNNCSGVIREKVDMLYGDTLDEETRSEICTLIYYPEQKLQMIKKEKANTDNWYMITLQRLLKICKKVASKYTRSKVRKAMPKEFQYIIDELLHAEYGEESQTMYYTKIMDTIINLHNADAFIIALSSLIKRLAVDRLHIVGDIFDRGPRPDLIMDMLMDHHSVDIQWGNHDILWMGAAAGSSACIATVINNCAAFNRLEVLEQGYGINLRPLALFAENHYLNCENFAPRAIRSEHTAQKDLKLVAKMHKAIAIILFKLEGAVIKRHPEYDMENRLLLDKIDFSKGTVTIEGKSYPMNDTFFPTINEADPYALTSEEKELMKDLKQSFRESTHLNEHVRFLYSHGSIYSCFNQNLLFHGCLPMEENGDFMEVNVNGTVAKGKALMDLADSTARQAYFHMEETKYKRSCCDFMWYLWCGKRSPLFGRSKMTTFERLFIEDKSTWTEAKNPYYVVSKQEEFAVKIIREFGLNERVSHIINGHVPVKAIDGENPIRANGRLIVIDGGFCRAYQPTTGIAGYTLIYNSYGMRLMSHQPFESVDKAIKNNLDIQSNSTVFETIKERMKVMDTDIGTELSDKIYDLSLLLNAYRDGLIKQKTNEGHY</sequence>
<dbReference type="SUPFAM" id="SSF56300">
    <property type="entry name" value="Metallo-dependent phosphatases"/>
    <property type="match status" value="1"/>
</dbReference>
<reference evidence="5 6" key="1">
    <citation type="submission" date="2020-08" db="EMBL/GenBank/DDBJ databases">
        <title>Genome public.</title>
        <authorList>
            <person name="Liu C."/>
            <person name="Sun Q."/>
        </authorList>
    </citation>
    <scope>NUCLEOTIDE SEQUENCE [LARGE SCALE GENOMIC DNA]</scope>
    <source>
        <strain evidence="5 6">NSJ-27</strain>
    </source>
</reference>
<dbReference type="RefSeq" id="WP_186995796.1">
    <property type="nucleotide sequence ID" value="NZ_JACOQK010000001.1"/>
</dbReference>
<dbReference type="HAMAP" id="MF_01854">
    <property type="entry name" value="FBPase_class3"/>
    <property type="match status" value="1"/>
</dbReference>
<dbReference type="PIRSF" id="PIRSF000906">
    <property type="entry name" value="FBPtase_Bacill"/>
    <property type="match status" value="1"/>
</dbReference>
<accession>A0ABR7IMV8</accession>
<name>A0ABR7IMV8_9CLOT</name>
<proteinExistence type="inferred from homology"/>
<comment type="pathway">
    <text evidence="4">Carbohydrate biosynthesis; gluconeogenesis.</text>
</comment>